<dbReference type="GO" id="GO:0005886">
    <property type="term" value="C:plasma membrane"/>
    <property type="evidence" value="ECO:0007669"/>
    <property type="project" value="UniProtKB-SubCell"/>
</dbReference>
<dbReference type="InterPro" id="IPR036770">
    <property type="entry name" value="Ankyrin_rpt-contain_sf"/>
</dbReference>
<proteinExistence type="predicted"/>
<keyword evidence="10 16" id="KW-0040">ANK repeat</keyword>
<evidence type="ECO:0000256" key="3">
    <source>
        <dbReference type="ARBA" id="ARBA00022475"/>
    </source>
</evidence>
<evidence type="ECO:0000256" key="17">
    <source>
        <dbReference type="SAM" id="Coils"/>
    </source>
</evidence>
<sequence>MSQLYYRRTDSSSYRDRIPLRIVRAESELSPLEKAYLGAVEKGDYGSVKQALEEAEIYFKININCIDPLGRTALLIAIENENLEIVELLLSFNVYVGDALLHAIRKEVVGAVELLLNHKKPSGGMQVPPILLDKQFSDFTPDITPIILAAHTNNYEIIKLLVQKGVSMPQPHEVRCNCVECVSSSDVDSLRHSRSRLNIYRALSSPSLIALSSEDPFLTAFRLSWELQELSKVENEFKSEYEELSQQCKQFAKDLLDQTRSSRELEMILNYRDDINLLEEEGNNDLARLKLAIKYHQKEIGISGSHGNEAAELVNWHLMVPVDTLTLTQRLNVTFYNTVCVCLTYVTTEQDRQDRQGPAPTTVEWMILPWVLGFIWAEIKQMWDGGFQDYVHDWWNLMDFVMNSLYLATISLKIVAYTKYSGSKPRNQWEMWHPTLVAEAVFAIANIFSSLRLISLFTANSHLGPLQISLGRMLLDILKFLFIYCLVLLAFANGLNQLYFYYETKASDEKGKCKGIRCVEQNNAFSTLFETLQSLFWSIFGLISLYVTNVDADHQFTEFVGATMFGTYNIISLVVLLNMLIAMMNNSYQHIADHADIEWKFARTKLWMSYFEEGGTLPAPFNIIPSPKSFWYLMCWIKRQVCKRTRSKQPETFGTLGRRAAENVRINHQYQEVLRNLVKRYVAAMIRDAKTEEGLTEENFKELKQDISSFRYEVMGMMKTGKPALQGAKASGSSVDSSLVYSNSSLEDSACPQSSQVKSKFNRFKIIASILKQGSSTASPRPPEASNGLPNGLLSPVSDESSSNKSSQKRNVPKDITDFGLFQKRHWSSGGEGSGGGELSREMYSLSEEAGESGGSDEEGQDKEHTRKGKDEKRLLETENKDEAAANEALDENSSDEGGRRETEKDREILPCSDSVADGC</sequence>
<evidence type="ECO:0000256" key="2">
    <source>
        <dbReference type="ARBA" id="ARBA00022448"/>
    </source>
</evidence>
<dbReference type="Pfam" id="PF00520">
    <property type="entry name" value="Ion_trans"/>
    <property type="match status" value="1"/>
</dbReference>
<feature type="transmembrane region" description="Helical" evidence="19">
    <location>
        <begin position="477"/>
        <end position="502"/>
    </location>
</feature>
<evidence type="ECO:0000256" key="8">
    <source>
        <dbReference type="ARBA" id="ARBA00022837"/>
    </source>
</evidence>
<feature type="repeat" description="ANK" evidence="16">
    <location>
        <begin position="141"/>
        <end position="173"/>
    </location>
</feature>
<dbReference type="SMART" id="SM01420">
    <property type="entry name" value="TRP_2"/>
    <property type="match status" value="1"/>
</dbReference>
<feature type="domain" description="Transient receptor ion channel" evidence="20">
    <location>
        <begin position="176"/>
        <end position="238"/>
    </location>
</feature>
<keyword evidence="14" id="KW-0407">Ion channel</keyword>
<keyword evidence="2" id="KW-0813">Transport</keyword>
<dbReference type="Proteomes" id="UP000424527">
    <property type="component" value="Unassembled WGS sequence"/>
</dbReference>
<evidence type="ECO:0000256" key="16">
    <source>
        <dbReference type="PROSITE-ProRule" id="PRU00023"/>
    </source>
</evidence>
<dbReference type="PROSITE" id="PS50088">
    <property type="entry name" value="ANK_REPEAT"/>
    <property type="match status" value="1"/>
</dbReference>
<evidence type="ECO:0000256" key="6">
    <source>
        <dbReference type="ARBA" id="ARBA00022692"/>
    </source>
</evidence>
<feature type="compositionally biased region" description="Basic and acidic residues" evidence="18">
    <location>
        <begin position="897"/>
        <end position="909"/>
    </location>
</feature>
<keyword evidence="13" id="KW-1015">Disulfide bond</keyword>
<keyword evidence="6 19" id="KW-0812">Transmembrane</keyword>
<evidence type="ECO:0000256" key="1">
    <source>
        <dbReference type="ARBA" id="ARBA00004651"/>
    </source>
</evidence>
<feature type="transmembrane region" description="Helical" evidence="19">
    <location>
        <begin position="523"/>
        <end position="547"/>
    </location>
</feature>
<evidence type="ECO:0000256" key="11">
    <source>
        <dbReference type="ARBA" id="ARBA00023065"/>
    </source>
</evidence>
<comment type="caution">
    <text evidence="21">The sequence shown here is derived from an EMBL/GenBank/DDBJ whole genome shotgun (WGS) entry which is preliminary data.</text>
</comment>
<dbReference type="FunFam" id="1.10.287.70:FF:000266">
    <property type="entry name" value="Transient receptor potential cation channel subfamily c member 1"/>
    <property type="match status" value="1"/>
</dbReference>
<dbReference type="PANTHER" id="PTHR10117">
    <property type="entry name" value="TRANSIENT RECEPTOR POTENTIAL CHANNEL"/>
    <property type="match status" value="1"/>
</dbReference>
<dbReference type="Pfam" id="PF08344">
    <property type="entry name" value="TRP_2"/>
    <property type="match status" value="1"/>
</dbReference>
<organism evidence="21 22">
    <name type="scientific">Larimichthys crocea</name>
    <name type="common">Large yellow croaker</name>
    <name type="synonym">Pseudosciaena crocea</name>
    <dbReference type="NCBI Taxonomy" id="215358"/>
    <lineage>
        <taxon>Eukaryota</taxon>
        <taxon>Metazoa</taxon>
        <taxon>Chordata</taxon>
        <taxon>Craniata</taxon>
        <taxon>Vertebrata</taxon>
        <taxon>Euteleostomi</taxon>
        <taxon>Actinopterygii</taxon>
        <taxon>Neopterygii</taxon>
        <taxon>Teleostei</taxon>
        <taxon>Neoteleostei</taxon>
        <taxon>Acanthomorphata</taxon>
        <taxon>Eupercaria</taxon>
        <taxon>Sciaenidae</taxon>
        <taxon>Larimichthys</taxon>
    </lineage>
</organism>
<keyword evidence="5" id="KW-0107">Calcium channel</keyword>
<dbReference type="SMART" id="SM00248">
    <property type="entry name" value="ANK"/>
    <property type="match status" value="2"/>
</dbReference>
<keyword evidence="7" id="KW-0677">Repeat</keyword>
<keyword evidence="12 19" id="KW-0472">Membrane</keyword>
<keyword evidence="11" id="KW-0406">Ion transport</keyword>
<dbReference type="AlphaFoldDB" id="A0A6G0I7M6"/>
<evidence type="ECO:0000313" key="22">
    <source>
        <dbReference type="Proteomes" id="UP000424527"/>
    </source>
</evidence>
<dbReference type="PRINTS" id="PR01097">
    <property type="entry name" value="TRNSRECEPTRP"/>
</dbReference>
<evidence type="ECO:0000256" key="5">
    <source>
        <dbReference type="ARBA" id="ARBA00022673"/>
    </source>
</evidence>
<protein>
    <submittedName>
        <fullName evidence="21">Short transient receptor potential channel 4</fullName>
    </submittedName>
</protein>
<dbReference type="Gene3D" id="1.25.40.20">
    <property type="entry name" value="Ankyrin repeat-containing domain"/>
    <property type="match status" value="1"/>
</dbReference>
<accession>A0A6G0I7M6</accession>
<comment type="catalytic activity">
    <reaction evidence="15">
        <text>Ca(2+)(in) = Ca(2+)(out)</text>
        <dbReference type="Rhea" id="RHEA:29671"/>
        <dbReference type="ChEBI" id="CHEBI:29108"/>
    </reaction>
</comment>
<reference evidence="21 22" key="1">
    <citation type="submission" date="2019-07" db="EMBL/GenBank/DDBJ databases">
        <title>Chromosome genome assembly for large yellow croaker.</title>
        <authorList>
            <person name="Xiao S."/>
        </authorList>
    </citation>
    <scope>NUCLEOTIDE SEQUENCE [LARGE SCALE GENOMIC DNA]</scope>
    <source>
        <strain evidence="21">JMULYC20181020</strain>
        <tissue evidence="21">Muscle</tissue>
    </source>
</reference>
<feature type="compositionally biased region" description="Acidic residues" evidence="18">
    <location>
        <begin position="849"/>
        <end position="861"/>
    </location>
</feature>
<dbReference type="InterPro" id="IPR013555">
    <property type="entry name" value="TRP_dom"/>
</dbReference>
<keyword evidence="17" id="KW-0175">Coiled coil</keyword>
<dbReference type="SUPFAM" id="SSF48403">
    <property type="entry name" value="Ankyrin repeat"/>
    <property type="match status" value="1"/>
</dbReference>
<dbReference type="GO" id="GO:0034703">
    <property type="term" value="C:cation channel complex"/>
    <property type="evidence" value="ECO:0007669"/>
    <property type="project" value="TreeGrafter"/>
</dbReference>
<keyword evidence="4" id="KW-0109">Calcium transport</keyword>
<evidence type="ECO:0000256" key="10">
    <source>
        <dbReference type="ARBA" id="ARBA00023043"/>
    </source>
</evidence>
<dbReference type="InterPro" id="IPR005821">
    <property type="entry name" value="Ion_trans_dom"/>
</dbReference>
<dbReference type="GO" id="GO:0070679">
    <property type="term" value="F:inositol 1,4,5 trisphosphate binding"/>
    <property type="evidence" value="ECO:0007669"/>
    <property type="project" value="TreeGrafter"/>
</dbReference>
<name>A0A6G0I7M6_LARCR</name>
<feature type="transmembrane region" description="Helical" evidence="19">
    <location>
        <begin position="559"/>
        <end position="581"/>
    </location>
</feature>
<evidence type="ECO:0000256" key="7">
    <source>
        <dbReference type="ARBA" id="ARBA00022737"/>
    </source>
</evidence>
<evidence type="ECO:0000256" key="13">
    <source>
        <dbReference type="ARBA" id="ARBA00023157"/>
    </source>
</evidence>
<evidence type="ECO:0000259" key="20">
    <source>
        <dbReference type="SMART" id="SM01420"/>
    </source>
</evidence>
<dbReference type="GO" id="GO:0015279">
    <property type="term" value="F:store-operated calcium channel activity"/>
    <property type="evidence" value="ECO:0007669"/>
    <property type="project" value="TreeGrafter"/>
</dbReference>
<evidence type="ECO:0000256" key="12">
    <source>
        <dbReference type="ARBA" id="ARBA00023136"/>
    </source>
</evidence>
<evidence type="ECO:0000256" key="15">
    <source>
        <dbReference type="ARBA" id="ARBA00036634"/>
    </source>
</evidence>
<feature type="compositionally biased region" description="Low complexity" evidence="18">
    <location>
        <begin position="795"/>
        <end position="806"/>
    </location>
</feature>
<keyword evidence="21" id="KW-0675">Receptor</keyword>
<dbReference type="EMBL" id="REGW02000013">
    <property type="protein sequence ID" value="KAE8287440.1"/>
    <property type="molecule type" value="Genomic_DNA"/>
</dbReference>
<dbReference type="InterPro" id="IPR002153">
    <property type="entry name" value="TRPC_channel"/>
</dbReference>
<evidence type="ECO:0000256" key="9">
    <source>
        <dbReference type="ARBA" id="ARBA00022989"/>
    </source>
</evidence>
<evidence type="ECO:0000256" key="14">
    <source>
        <dbReference type="ARBA" id="ARBA00023303"/>
    </source>
</evidence>
<feature type="compositionally biased region" description="Basic and acidic residues" evidence="18">
    <location>
        <begin position="862"/>
        <end position="884"/>
    </location>
</feature>
<evidence type="ECO:0000313" key="21">
    <source>
        <dbReference type="EMBL" id="KAE8287440.1"/>
    </source>
</evidence>
<feature type="region of interest" description="Disordered" evidence="18">
    <location>
        <begin position="773"/>
        <end position="920"/>
    </location>
</feature>
<dbReference type="PANTHER" id="PTHR10117:SF25">
    <property type="entry name" value="SHORT TRANSIENT RECEPTOR POTENTIAL CHANNEL 4"/>
    <property type="match status" value="1"/>
</dbReference>
<evidence type="ECO:0000256" key="19">
    <source>
        <dbReference type="SAM" id="Phobius"/>
    </source>
</evidence>
<gene>
    <name evidence="21" type="ORF">D5F01_LYC13482</name>
</gene>
<keyword evidence="22" id="KW-1185">Reference proteome</keyword>
<dbReference type="Pfam" id="PF12796">
    <property type="entry name" value="Ank_2"/>
    <property type="match status" value="1"/>
</dbReference>
<dbReference type="GO" id="GO:0051480">
    <property type="term" value="P:regulation of cytosolic calcium ion concentration"/>
    <property type="evidence" value="ECO:0007669"/>
    <property type="project" value="TreeGrafter"/>
</dbReference>
<dbReference type="Pfam" id="PF00023">
    <property type="entry name" value="Ank"/>
    <property type="match status" value="1"/>
</dbReference>
<comment type="subcellular location">
    <subcellularLocation>
        <location evidence="1">Cell membrane</location>
        <topology evidence="1">Multi-pass membrane protein</topology>
    </subcellularLocation>
</comment>
<evidence type="ECO:0000256" key="18">
    <source>
        <dbReference type="SAM" id="MobiDB-lite"/>
    </source>
</evidence>
<evidence type="ECO:0000256" key="4">
    <source>
        <dbReference type="ARBA" id="ARBA00022568"/>
    </source>
</evidence>
<dbReference type="FunFam" id="1.25.40.20:FF:000023">
    <property type="entry name" value="short transient receptor potential channel 4 isoform X1"/>
    <property type="match status" value="1"/>
</dbReference>
<dbReference type="InterPro" id="IPR002110">
    <property type="entry name" value="Ankyrin_rpt"/>
</dbReference>
<feature type="coiled-coil region" evidence="17">
    <location>
        <begin position="227"/>
        <end position="254"/>
    </location>
</feature>
<keyword evidence="3" id="KW-1003">Cell membrane</keyword>
<keyword evidence="8" id="KW-0106">Calcium</keyword>
<keyword evidence="9 19" id="KW-1133">Transmembrane helix</keyword>